<gene>
    <name evidence="2" type="ORF">UFOPK2399_00772</name>
</gene>
<dbReference type="SMART" id="SM00867">
    <property type="entry name" value="YceI"/>
    <property type="match status" value="1"/>
</dbReference>
<dbReference type="PANTHER" id="PTHR34406">
    <property type="entry name" value="PROTEIN YCEI"/>
    <property type="match status" value="1"/>
</dbReference>
<protein>
    <submittedName>
        <fullName evidence="2">Unannotated protein</fullName>
    </submittedName>
</protein>
<dbReference type="EMBL" id="CAEZXP010000001">
    <property type="protein sequence ID" value="CAB4691841.1"/>
    <property type="molecule type" value="Genomic_DNA"/>
</dbReference>
<dbReference type="Pfam" id="PF04264">
    <property type="entry name" value="YceI"/>
    <property type="match status" value="1"/>
</dbReference>
<dbReference type="InterPro" id="IPR036761">
    <property type="entry name" value="TTHA0802/YceI-like_sf"/>
</dbReference>
<dbReference type="InterPro" id="IPR007372">
    <property type="entry name" value="Lipid/polyisoprenoid-bd_YceI"/>
</dbReference>
<dbReference type="AlphaFoldDB" id="A0A6J6NY85"/>
<name>A0A6J6NY85_9ZZZZ</name>
<evidence type="ECO:0000313" key="2">
    <source>
        <dbReference type="EMBL" id="CAB4691841.1"/>
    </source>
</evidence>
<organism evidence="2">
    <name type="scientific">freshwater metagenome</name>
    <dbReference type="NCBI Taxonomy" id="449393"/>
    <lineage>
        <taxon>unclassified sequences</taxon>
        <taxon>metagenomes</taxon>
        <taxon>ecological metagenomes</taxon>
    </lineage>
</organism>
<dbReference type="Gene3D" id="2.40.128.110">
    <property type="entry name" value="Lipid/polyisoprenoid-binding, YceI-like"/>
    <property type="match status" value="1"/>
</dbReference>
<dbReference type="PANTHER" id="PTHR34406:SF2">
    <property type="entry name" value="PERIPLASMIC PROTEIN"/>
    <property type="match status" value="1"/>
</dbReference>
<sequence length="178" mass="18589">MSITEANTTAITAGTYNADGVHSSVGFDVHYMGIGLFSGSVSDINAQIENGALSGAARIASIHVKDENLKGHLLSPDFFDGERYPEVTFSGAINVSGASVEVPGEITLKGVTQPATLRGSITGPVTDPYGNARFGLKLSTEIDRTAFGINWNNDMPDGSKALDNIVTLSADLSLVKAQ</sequence>
<reference evidence="2" key="1">
    <citation type="submission" date="2020-05" db="EMBL/GenBank/DDBJ databases">
        <authorList>
            <person name="Chiriac C."/>
            <person name="Salcher M."/>
            <person name="Ghai R."/>
            <person name="Kavagutti S V."/>
        </authorList>
    </citation>
    <scope>NUCLEOTIDE SEQUENCE</scope>
</reference>
<accession>A0A6J6NY85</accession>
<evidence type="ECO:0000259" key="1">
    <source>
        <dbReference type="SMART" id="SM00867"/>
    </source>
</evidence>
<proteinExistence type="predicted"/>
<feature type="domain" description="Lipid/polyisoprenoid-binding YceI-like" evidence="1">
    <location>
        <begin position="15"/>
        <end position="175"/>
    </location>
</feature>
<dbReference type="SUPFAM" id="SSF101874">
    <property type="entry name" value="YceI-like"/>
    <property type="match status" value="1"/>
</dbReference>